<name>A0A0A5G4R0_9BACI</name>
<dbReference type="GO" id="GO:0006108">
    <property type="term" value="P:malate metabolic process"/>
    <property type="evidence" value="ECO:0007669"/>
    <property type="project" value="TreeGrafter"/>
</dbReference>
<evidence type="ECO:0000256" key="2">
    <source>
        <dbReference type="ARBA" id="ARBA00009084"/>
    </source>
</evidence>
<comment type="catalytic activity">
    <reaction evidence="1">
        <text>L-aspartate = fumarate + NH4(+)</text>
        <dbReference type="Rhea" id="RHEA:16601"/>
        <dbReference type="ChEBI" id="CHEBI:28938"/>
        <dbReference type="ChEBI" id="CHEBI:29806"/>
        <dbReference type="ChEBI" id="CHEBI:29991"/>
        <dbReference type="EC" id="4.3.1.1"/>
    </reaction>
</comment>
<dbReference type="FunFam" id="1.10.275.10:FF:000001">
    <property type="entry name" value="Fumarate hydratase, mitochondrial"/>
    <property type="match status" value="1"/>
</dbReference>
<dbReference type="InterPro" id="IPR018951">
    <property type="entry name" value="Fumarase_C_C"/>
</dbReference>
<feature type="binding site" evidence="5">
    <location>
        <position position="185"/>
    </location>
    <ligand>
        <name>substrate</name>
    </ligand>
</feature>
<dbReference type="PANTHER" id="PTHR11444">
    <property type="entry name" value="ASPARTATEAMMONIA/ARGININOSUCCINATE/ADENYLOSUCCINATE LYASE"/>
    <property type="match status" value="1"/>
</dbReference>
<keyword evidence="4 5" id="KW-0456">Lyase</keyword>
<feature type="active site" description="Proton donor/acceptor" evidence="5">
    <location>
        <position position="186"/>
    </location>
</feature>
<comment type="subcellular location">
    <subcellularLocation>
        <location evidence="5">Cytoplasm</location>
    </subcellularLocation>
</comment>
<evidence type="ECO:0000256" key="1">
    <source>
        <dbReference type="ARBA" id="ARBA00001494"/>
    </source>
</evidence>
<feature type="domain" description="Fumarase C C-terminal" evidence="7">
    <location>
        <begin position="406"/>
        <end position="459"/>
    </location>
</feature>
<dbReference type="EMBL" id="AVPF01000033">
    <property type="protein sequence ID" value="KGX86143.1"/>
    <property type="molecule type" value="Genomic_DNA"/>
</dbReference>
<dbReference type="NCBIfam" id="TIGR00979">
    <property type="entry name" value="fumC_II"/>
    <property type="match status" value="1"/>
</dbReference>
<evidence type="ECO:0000256" key="3">
    <source>
        <dbReference type="ARBA" id="ARBA00022532"/>
    </source>
</evidence>
<dbReference type="eggNOG" id="COG0114">
    <property type="taxonomic scope" value="Bacteria"/>
</dbReference>
<dbReference type="OrthoDB" id="9802809at2"/>
<feature type="binding site" evidence="5">
    <location>
        <begin position="137"/>
        <end position="139"/>
    </location>
    <ligand>
        <name>substrate</name>
    </ligand>
</feature>
<dbReference type="PROSITE" id="PS00163">
    <property type="entry name" value="FUMARATE_LYASES"/>
    <property type="match status" value="1"/>
</dbReference>
<dbReference type="Pfam" id="PF10415">
    <property type="entry name" value="FumaraseC_C"/>
    <property type="match status" value="1"/>
</dbReference>
<dbReference type="AlphaFoldDB" id="A0A0A5G4R0"/>
<comment type="subunit">
    <text evidence="5">Homotetramer.</text>
</comment>
<dbReference type="NCBIfam" id="NF008909">
    <property type="entry name" value="PRK12273.1"/>
    <property type="match status" value="1"/>
</dbReference>
<dbReference type="PRINTS" id="PR00145">
    <property type="entry name" value="ARGSUCLYASE"/>
</dbReference>
<feature type="site" description="Important for catalytic activity" evidence="5">
    <location>
        <position position="329"/>
    </location>
</feature>
<proteinExistence type="inferred from homology"/>
<comment type="function">
    <text evidence="5">Involved in the TCA cycle. Catalyzes the stereospecific interconversion of fumarate to L-malate.</text>
</comment>
<dbReference type="SUPFAM" id="SSF48557">
    <property type="entry name" value="L-aspartase-like"/>
    <property type="match status" value="1"/>
</dbReference>
<dbReference type="RefSeq" id="WP_027447105.1">
    <property type="nucleotide sequence ID" value="NZ_AULJ01000048.1"/>
</dbReference>
<dbReference type="GO" id="GO:0005737">
    <property type="term" value="C:cytoplasm"/>
    <property type="evidence" value="ECO:0007669"/>
    <property type="project" value="UniProtKB-SubCell"/>
</dbReference>
<evidence type="ECO:0000256" key="5">
    <source>
        <dbReference type="HAMAP-Rule" id="MF_00743"/>
    </source>
</evidence>
<accession>A0A0A5G4R0</accession>
<dbReference type="GO" id="GO:0006099">
    <property type="term" value="P:tricarboxylic acid cycle"/>
    <property type="evidence" value="ECO:0007669"/>
    <property type="project" value="UniProtKB-UniRule"/>
</dbReference>
<comment type="miscellaneous">
    <text evidence="5">There are 2 substrate-binding sites: the catalytic A site, and the non-catalytic B site that may play a role in the transfer of substrate or product between the active site and the solvent. Alternatively, the B site may bind allosteric effectors.</text>
</comment>
<evidence type="ECO:0000259" key="6">
    <source>
        <dbReference type="Pfam" id="PF00206"/>
    </source>
</evidence>
<keyword evidence="5" id="KW-0963">Cytoplasm</keyword>
<comment type="caution">
    <text evidence="8">The sequence shown here is derived from an EMBL/GenBank/DDBJ whole genome shotgun (WGS) entry which is preliminary data.</text>
</comment>
<dbReference type="STRING" id="1385511.GCA_000425225_03532"/>
<dbReference type="HAMAP" id="MF_00743">
    <property type="entry name" value="FumaraseC"/>
    <property type="match status" value="1"/>
</dbReference>
<dbReference type="GO" id="GO:0004333">
    <property type="term" value="F:fumarate hydratase activity"/>
    <property type="evidence" value="ECO:0007669"/>
    <property type="project" value="UniProtKB-UniRule"/>
</dbReference>
<sequence length="463" mass="51088">MDYRIEKDTLGEIKVPADKYWGAQTQRSVQNFPIGNEKMPKEVIQGFAILKKCAAKANNELGLLEKDKADAIAHAADRIRNGELDEHFPLVVWQTGSGTQSNMNVNEVIAYVGSEWLKEQGSETRLHPNDDVNKSQSSNDTYPTAMHIASVLKVEQEVLPSLDRLKSTLKEKMDAYNEIVKIGRTHLQDATPLTLGQEISGWHRMLEKTNDMLKDSLSYVRELAIGGTAVGTGLNAHQDFSEQVVEAICDETENAFISAPNKFHALTSHDELVHTHGALKALAGDLMKIANDVRWLASGPRCGIGEITIPANEPGSSIMPGKVNPTQAEAITMVSTQVMGNDATIGFAASQGNFELNVYKPVIAYNFLQSCQLLSDSMDSFNDRCVKGLEPNHDKINQYLKDSLMLVTALNPHIGYENAAKIAKNAFEKDLTLKESAIETGILTEEQFEEYIDPKEMTKPNAK</sequence>
<protein>
    <recommendedName>
        <fullName evidence="5">Fumarate hydratase class II</fullName>
        <shortName evidence="5">Fumarase C</shortName>
        <ecNumber evidence="5">4.2.1.2</ecNumber>
    </recommendedName>
    <alternativeName>
        <fullName evidence="5">Aerobic fumarase</fullName>
    </alternativeName>
    <alternativeName>
        <fullName evidence="5">Iron-independent fumarase</fullName>
    </alternativeName>
</protein>
<evidence type="ECO:0000313" key="9">
    <source>
        <dbReference type="Proteomes" id="UP000030403"/>
    </source>
</evidence>
<dbReference type="InterPro" id="IPR005677">
    <property type="entry name" value="Fum_hydII"/>
</dbReference>
<feature type="binding site" evidence="5">
    <location>
        <begin position="97"/>
        <end position="99"/>
    </location>
    <ligand>
        <name>substrate</name>
    </ligand>
</feature>
<dbReference type="PANTHER" id="PTHR11444:SF1">
    <property type="entry name" value="FUMARATE HYDRATASE, MITOCHONDRIAL"/>
    <property type="match status" value="1"/>
</dbReference>
<comment type="similarity">
    <text evidence="2 5">Belongs to the class-II fumarase/aspartase family. Fumarase subfamily.</text>
</comment>
<dbReference type="InterPro" id="IPR022761">
    <property type="entry name" value="Fumarate_lyase_N"/>
</dbReference>
<dbReference type="UniPathway" id="UPA00223">
    <property type="reaction ID" value="UER01007"/>
</dbReference>
<dbReference type="FunFam" id="1.20.200.10:FF:000001">
    <property type="entry name" value="Fumarate hydratase, mitochondrial"/>
    <property type="match status" value="1"/>
</dbReference>
<comment type="catalytic activity">
    <reaction evidence="5">
        <text>(S)-malate = fumarate + H2O</text>
        <dbReference type="Rhea" id="RHEA:12460"/>
        <dbReference type="ChEBI" id="CHEBI:15377"/>
        <dbReference type="ChEBI" id="CHEBI:15589"/>
        <dbReference type="ChEBI" id="CHEBI:29806"/>
        <dbReference type="EC" id="4.2.1.2"/>
    </reaction>
</comment>
<evidence type="ECO:0000313" key="8">
    <source>
        <dbReference type="EMBL" id="KGX86143.1"/>
    </source>
</evidence>
<dbReference type="InterPro" id="IPR020557">
    <property type="entry name" value="Fumarate_lyase_CS"/>
</dbReference>
<organism evidence="8 9">
    <name type="scientific">Pontibacillus marinus BH030004 = DSM 16465</name>
    <dbReference type="NCBI Taxonomy" id="1385511"/>
    <lineage>
        <taxon>Bacteria</taxon>
        <taxon>Bacillati</taxon>
        <taxon>Bacillota</taxon>
        <taxon>Bacilli</taxon>
        <taxon>Bacillales</taxon>
        <taxon>Bacillaceae</taxon>
        <taxon>Pontibacillus</taxon>
    </lineage>
</organism>
<dbReference type="CDD" id="cd01362">
    <property type="entry name" value="Fumarase_classII"/>
    <property type="match status" value="1"/>
</dbReference>
<dbReference type="GO" id="GO:0006106">
    <property type="term" value="P:fumarate metabolic process"/>
    <property type="evidence" value="ECO:0007669"/>
    <property type="project" value="InterPro"/>
</dbReference>
<feature type="binding site" evidence="5">
    <location>
        <begin position="322"/>
        <end position="324"/>
    </location>
    <ligand>
        <name>substrate</name>
    </ligand>
</feature>
<dbReference type="Pfam" id="PF00206">
    <property type="entry name" value="Lyase_1"/>
    <property type="match status" value="1"/>
</dbReference>
<dbReference type="InterPro" id="IPR024083">
    <property type="entry name" value="Fumarase/histidase_N"/>
</dbReference>
<evidence type="ECO:0000256" key="4">
    <source>
        <dbReference type="ARBA" id="ARBA00023239"/>
    </source>
</evidence>
<feature type="binding site" description="in site B" evidence="5">
    <location>
        <begin position="127"/>
        <end position="130"/>
    </location>
    <ligand>
        <name>substrate</name>
    </ligand>
</feature>
<dbReference type="Gene3D" id="1.20.200.10">
    <property type="entry name" value="Fumarase/aspartase (Central domain)"/>
    <property type="match status" value="1"/>
</dbReference>
<keyword evidence="9" id="KW-1185">Reference proteome</keyword>
<dbReference type="InterPro" id="IPR008948">
    <property type="entry name" value="L-Aspartase-like"/>
</dbReference>
<keyword evidence="3 5" id="KW-0816">Tricarboxylic acid cycle</keyword>
<gene>
    <name evidence="5 8" type="primary">fumC</name>
    <name evidence="8" type="ORF">N783_12545</name>
</gene>
<comment type="pathway">
    <text evidence="5">Carbohydrate metabolism; tricarboxylic acid cycle; (S)-malate from fumarate: step 1/1.</text>
</comment>
<dbReference type="InterPro" id="IPR000362">
    <property type="entry name" value="Fumarate_lyase_fam"/>
</dbReference>
<dbReference type="PRINTS" id="PR00149">
    <property type="entry name" value="FUMRATELYASE"/>
</dbReference>
<reference evidence="8 9" key="1">
    <citation type="submission" date="2013-08" db="EMBL/GenBank/DDBJ databases">
        <authorList>
            <person name="Huang J."/>
            <person name="Wang G."/>
        </authorList>
    </citation>
    <scope>NUCLEOTIDE SEQUENCE [LARGE SCALE GENOMIC DNA]</scope>
    <source>
        <strain evidence="8 9">BH030004</strain>
    </source>
</reference>
<dbReference type="GO" id="GO:0008797">
    <property type="term" value="F:aspartate ammonia-lyase activity"/>
    <property type="evidence" value="ECO:0007669"/>
    <property type="project" value="UniProtKB-EC"/>
</dbReference>
<dbReference type="FunFam" id="1.10.40.30:FF:000002">
    <property type="entry name" value="Fumarate hydratase class II"/>
    <property type="match status" value="1"/>
</dbReference>
<dbReference type="Gene3D" id="1.10.275.10">
    <property type="entry name" value="Fumarase/aspartase (N-terminal domain)"/>
    <property type="match status" value="1"/>
</dbReference>
<feature type="domain" description="Fumarate lyase N-terminal" evidence="6">
    <location>
        <begin position="11"/>
        <end position="340"/>
    </location>
</feature>
<dbReference type="Gene3D" id="1.10.40.30">
    <property type="entry name" value="Fumarase/aspartase (C-terminal domain)"/>
    <property type="match status" value="1"/>
</dbReference>
<evidence type="ECO:0000259" key="7">
    <source>
        <dbReference type="Pfam" id="PF10415"/>
    </source>
</evidence>
<dbReference type="Proteomes" id="UP000030403">
    <property type="component" value="Unassembled WGS sequence"/>
</dbReference>
<feature type="binding site" evidence="5">
    <location>
        <position position="317"/>
    </location>
    <ligand>
        <name>substrate</name>
    </ligand>
</feature>
<feature type="active site" evidence="5">
    <location>
        <position position="316"/>
    </location>
</feature>
<dbReference type="EC" id="4.2.1.2" evidence="5"/>